<dbReference type="AlphaFoldDB" id="A0AAW1MDI0"/>
<organism evidence="1 2">
    <name type="scientific">Popillia japonica</name>
    <name type="common">Japanese beetle</name>
    <dbReference type="NCBI Taxonomy" id="7064"/>
    <lineage>
        <taxon>Eukaryota</taxon>
        <taxon>Metazoa</taxon>
        <taxon>Ecdysozoa</taxon>
        <taxon>Arthropoda</taxon>
        <taxon>Hexapoda</taxon>
        <taxon>Insecta</taxon>
        <taxon>Pterygota</taxon>
        <taxon>Neoptera</taxon>
        <taxon>Endopterygota</taxon>
        <taxon>Coleoptera</taxon>
        <taxon>Polyphaga</taxon>
        <taxon>Scarabaeiformia</taxon>
        <taxon>Scarabaeidae</taxon>
        <taxon>Rutelinae</taxon>
        <taxon>Popillia</taxon>
    </lineage>
</organism>
<evidence type="ECO:0000313" key="2">
    <source>
        <dbReference type="Proteomes" id="UP001458880"/>
    </source>
</evidence>
<evidence type="ECO:0000313" key="1">
    <source>
        <dbReference type="EMBL" id="KAK9744071.1"/>
    </source>
</evidence>
<dbReference type="Proteomes" id="UP001458880">
    <property type="component" value="Unassembled WGS sequence"/>
</dbReference>
<protein>
    <submittedName>
        <fullName evidence="1">Uncharacterized protein</fullName>
    </submittedName>
</protein>
<accession>A0AAW1MDI0</accession>
<dbReference type="EMBL" id="JASPKY010000062">
    <property type="protein sequence ID" value="KAK9744071.1"/>
    <property type="molecule type" value="Genomic_DNA"/>
</dbReference>
<sequence>MKNKKIRLYDRRIEDYNNVADEVKVVDVDICIVRDLNVIAMDVLVTKLHSIFKLNKGSKILCLDTNLSFLYCYRMEVVVFHFTAAQYLRYAECRNIFQMLRLVLYMLMFPTFLEKIKRGSLYKEGKISRMLTTNVTTREYLRY</sequence>
<proteinExistence type="predicted"/>
<gene>
    <name evidence="1" type="ORF">QE152_g8095</name>
</gene>
<name>A0AAW1MDI0_POPJA</name>
<reference evidence="1 2" key="1">
    <citation type="journal article" date="2024" name="BMC Genomics">
        <title>De novo assembly and annotation of Popillia japonica's genome with initial clues to its potential as an invasive pest.</title>
        <authorList>
            <person name="Cucini C."/>
            <person name="Boschi S."/>
            <person name="Funari R."/>
            <person name="Cardaioli E."/>
            <person name="Iannotti N."/>
            <person name="Marturano G."/>
            <person name="Paoli F."/>
            <person name="Bruttini M."/>
            <person name="Carapelli A."/>
            <person name="Frati F."/>
            <person name="Nardi F."/>
        </authorList>
    </citation>
    <scope>NUCLEOTIDE SEQUENCE [LARGE SCALE GENOMIC DNA]</scope>
    <source>
        <strain evidence="1">DMR45628</strain>
    </source>
</reference>
<keyword evidence="2" id="KW-1185">Reference proteome</keyword>
<comment type="caution">
    <text evidence="1">The sequence shown here is derived from an EMBL/GenBank/DDBJ whole genome shotgun (WGS) entry which is preliminary data.</text>
</comment>